<protein>
    <submittedName>
        <fullName evidence="1">Uncharacterized protein</fullName>
    </submittedName>
</protein>
<dbReference type="Proteomes" id="UP001234202">
    <property type="component" value="Unassembled WGS sequence"/>
</dbReference>
<dbReference type="EMBL" id="JASBWV010000024">
    <property type="protein sequence ID" value="KAJ9119481.1"/>
    <property type="molecule type" value="Genomic_DNA"/>
</dbReference>
<gene>
    <name evidence="1" type="ORF">QFC24_005714</name>
</gene>
<comment type="caution">
    <text evidence="1">The sequence shown here is derived from an EMBL/GenBank/DDBJ whole genome shotgun (WGS) entry which is preliminary data.</text>
</comment>
<evidence type="ECO:0000313" key="1">
    <source>
        <dbReference type="EMBL" id="KAJ9119481.1"/>
    </source>
</evidence>
<evidence type="ECO:0000313" key="2">
    <source>
        <dbReference type="Proteomes" id="UP001234202"/>
    </source>
</evidence>
<reference evidence="1" key="1">
    <citation type="submission" date="2023-04" db="EMBL/GenBank/DDBJ databases">
        <title>Draft Genome sequencing of Naganishia species isolated from polar environments using Oxford Nanopore Technology.</title>
        <authorList>
            <person name="Leo P."/>
            <person name="Venkateswaran K."/>
        </authorList>
    </citation>
    <scope>NUCLEOTIDE SEQUENCE</scope>
    <source>
        <strain evidence="1">DBVPG 5303</strain>
    </source>
</reference>
<keyword evidence="2" id="KW-1185">Reference proteome</keyword>
<organism evidence="1 2">
    <name type="scientific">Naganishia onofrii</name>
    <dbReference type="NCBI Taxonomy" id="1851511"/>
    <lineage>
        <taxon>Eukaryota</taxon>
        <taxon>Fungi</taxon>
        <taxon>Dikarya</taxon>
        <taxon>Basidiomycota</taxon>
        <taxon>Agaricomycotina</taxon>
        <taxon>Tremellomycetes</taxon>
        <taxon>Filobasidiales</taxon>
        <taxon>Filobasidiaceae</taxon>
        <taxon>Naganishia</taxon>
    </lineage>
</organism>
<sequence>MANAQCTRNATVEAGNTCDIISQKYSVPTYQLALVNSPTIDSGCTNIQPGQELCLGWKSMDCSTTHTVTIGDTCWGISSRYGVPVETIYGNNPQVDAETCNNIYVGEVLCVAQEKFTYPWVQLPSSAPSSIAKNSGGGAGGNSASSSASSAPATTTGGFTAVPTAGPTTSAPAATSTTSSDNNNTDEEEGAGVEYCEDGDTSEDCVDEDELPYCDEQ</sequence>
<proteinExistence type="predicted"/>
<name>A0ACC2X734_9TREE</name>
<accession>A0ACC2X734</accession>